<dbReference type="GO" id="GO:0090071">
    <property type="term" value="P:negative regulation of ribosome biogenesis"/>
    <property type="evidence" value="ECO:0007669"/>
    <property type="project" value="TreeGrafter"/>
</dbReference>
<gene>
    <name evidence="2" type="ORF">METZ01_LOCUS136791</name>
</gene>
<proteinExistence type="inferred from homology"/>
<evidence type="ECO:0000313" key="2">
    <source>
        <dbReference type="EMBL" id="SVA83937.1"/>
    </source>
</evidence>
<dbReference type="GO" id="GO:0043023">
    <property type="term" value="F:ribosomal large subunit binding"/>
    <property type="evidence" value="ECO:0007669"/>
    <property type="project" value="TreeGrafter"/>
</dbReference>
<dbReference type="GO" id="GO:0017148">
    <property type="term" value="P:negative regulation of translation"/>
    <property type="evidence" value="ECO:0007669"/>
    <property type="project" value="TreeGrafter"/>
</dbReference>
<evidence type="ECO:0008006" key="3">
    <source>
        <dbReference type="Google" id="ProtNLM"/>
    </source>
</evidence>
<dbReference type="SUPFAM" id="SSF81301">
    <property type="entry name" value="Nucleotidyltransferase"/>
    <property type="match status" value="1"/>
</dbReference>
<dbReference type="Gene3D" id="3.30.460.10">
    <property type="entry name" value="Beta Polymerase, domain 2"/>
    <property type="match status" value="1"/>
</dbReference>
<protein>
    <recommendedName>
        <fullName evidence="3">Ribosomal silencing factor RsfS</fullName>
    </recommendedName>
</protein>
<dbReference type="PANTHER" id="PTHR21043:SF0">
    <property type="entry name" value="MITOCHONDRIAL ASSEMBLY OF RIBOSOMAL LARGE SUBUNIT PROTEIN 1"/>
    <property type="match status" value="1"/>
</dbReference>
<dbReference type="InterPro" id="IPR043519">
    <property type="entry name" value="NT_sf"/>
</dbReference>
<evidence type="ECO:0000256" key="1">
    <source>
        <dbReference type="ARBA" id="ARBA00010574"/>
    </source>
</evidence>
<dbReference type="HAMAP" id="MF_01477">
    <property type="entry name" value="Iojap_RsfS"/>
    <property type="match status" value="1"/>
</dbReference>
<comment type="similarity">
    <text evidence="1">Belongs to the Iojap/RsfS family.</text>
</comment>
<accession>A0A381Z586</accession>
<dbReference type="InterPro" id="IPR004394">
    <property type="entry name" value="Iojap/RsfS/C7orf30"/>
</dbReference>
<organism evidence="2">
    <name type="scientific">marine metagenome</name>
    <dbReference type="NCBI Taxonomy" id="408172"/>
    <lineage>
        <taxon>unclassified sequences</taxon>
        <taxon>metagenomes</taxon>
        <taxon>ecological metagenomes</taxon>
    </lineage>
</organism>
<sequence>MASASKAKVVSSSNLAAKIAQFALDKKAEKVVSLNVKDLTSIADEFVICSSDTNIQVKAIADSIRKSTDTKPIRVEGYEHLNWVLLDYIDVIVHIFKTAERNYYNIEKLWADASIREFNEDDCISTN</sequence>
<dbReference type="EMBL" id="UINC01019854">
    <property type="protein sequence ID" value="SVA83937.1"/>
    <property type="molecule type" value="Genomic_DNA"/>
</dbReference>
<dbReference type="AlphaFoldDB" id="A0A381Z586"/>
<dbReference type="NCBIfam" id="TIGR00090">
    <property type="entry name" value="rsfS_iojap_ybeB"/>
    <property type="match status" value="1"/>
</dbReference>
<name>A0A381Z586_9ZZZZ</name>
<reference evidence="2" key="1">
    <citation type="submission" date="2018-05" db="EMBL/GenBank/DDBJ databases">
        <authorList>
            <person name="Lanie J.A."/>
            <person name="Ng W.-L."/>
            <person name="Kazmierczak K.M."/>
            <person name="Andrzejewski T.M."/>
            <person name="Davidsen T.M."/>
            <person name="Wayne K.J."/>
            <person name="Tettelin H."/>
            <person name="Glass J.I."/>
            <person name="Rusch D."/>
            <person name="Podicherti R."/>
            <person name="Tsui H.-C.T."/>
            <person name="Winkler M.E."/>
        </authorList>
    </citation>
    <scope>NUCLEOTIDE SEQUENCE</scope>
</reference>
<dbReference type="PANTHER" id="PTHR21043">
    <property type="entry name" value="IOJAP SUPERFAMILY ORTHOLOG"/>
    <property type="match status" value="1"/>
</dbReference>
<dbReference type="Pfam" id="PF02410">
    <property type="entry name" value="RsfS"/>
    <property type="match status" value="1"/>
</dbReference>